<dbReference type="GO" id="GO:0005524">
    <property type="term" value="F:ATP binding"/>
    <property type="evidence" value="ECO:0007669"/>
    <property type="project" value="UniProtKB-UniRule"/>
</dbReference>
<accession>A0A7J7EUE6</accession>
<comment type="caution">
    <text evidence="5">The sequence shown here is derived from an EMBL/GenBank/DDBJ whole genome shotgun (WGS) entry which is preliminary data.</text>
</comment>
<dbReference type="Gene3D" id="3.40.850.10">
    <property type="entry name" value="Kinesin motor domain"/>
    <property type="match status" value="1"/>
</dbReference>
<dbReference type="GO" id="GO:0008017">
    <property type="term" value="F:microtubule binding"/>
    <property type="evidence" value="ECO:0007669"/>
    <property type="project" value="InterPro"/>
</dbReference>
<keyword evidence="6" id="KW-1185">Reference proteome</keyword>
<evidence type="ECO:0000259" key="4">
    <source>
        <dbReference type="PROSITE" id="PS50067"/>
    </source>
</evidence>
<dbReference type="GO" id="GO:0007018">
    <property type="term" value="P:microtubule-based movement"/>
    <property type="evidence" value="ECO:0007669"/>
    <property type="project" value="InterPro"/>
</dbReference>
<evidence type="ECO:0000256" key="3">
    <source>
        <dbReference type="PROSITE-ProRule" id="PRU00283"/>
    </source>
</evidence>
<dbReference type="EMBL" id="JACDTQ010002373">
    <property type="protein sequence ID" value="KAF5919297.1"/>
    <property type="molecule type" value="Genomic_DNA"/>
</dbReference>
<evidence type="ECO:0000256" key="1">
    <source>
        <dbReference type="ARBA" id="ARBA00022741"/>
    </source>
</evidence>
<dbReference type="InterPro" id="IPR036961">
    <property type="entry name" value="Kinesin_motor_dom_sf"/>
</dbReference>
<comment type="similarity">
    <text evidence="3">Belongs to the TRAFAC class myosin-kinesin ATPase superfamily. Kinesin family.</text>
</comment>
<keyword evidence="3" id="KW-0505">Motor protein</keyword>
<feature type="domain" description="Kinesin motor" evidence="4">
    <location>
        <begin position="1"/>
        <end position="269"/>
    </location>
</feature>
<organism evidence="5 6">
    <name type="scientific">Diceros bicornis minor</name>
    <name type="common">South-central black rhinoceros</name>
    <dbReference type="NCBI Taxonomy" id="77932"/>
    <lineage>
        <taxon>Eukaryota</taxon>
        <taxon>Metazoa</taxon>
        <taxon>Chordata</taxon>
        <taxon>Craniata</taxon>
        <taxon>Vertebrata</taxon>
        <taxon>Euteleostomi</taxon>
        <taxon>Mammalia</taxon>
        <taxon>Eutheria</taxon>
        <taxon>Laurasiatheria</taxon>
        <taxon>Perissodactyla</taxon>
        <taxon>Rhinocerotidae</taxon>
        <taxon>Diceros</taxon>
    </lineage>
</organism>
<feature type="non-terminal residue" evidence="5">
    <location>
        <position position="328"/>
    </location>
</feature>
<dbReference type="SUPFAM" id="SSF52540">
    <property type="entry name" value="P-loop containing nucleoside triphosphate hydrolases"/>
    <property type="match status" value="1"/>
</dbReference>
<dbReference type="PRINTS" id="PR00380">
    <property type="entry name" value="KINESINHEAVY"/>
</dbReference>
<sequence>RDVFHDLGRGILDSAWQGYNATPLAYGQTGSGKSYSMIGFGANKCIIPNVCEELFQAIENRERNQEYQVTFSMLEIYNEQRFAVWNQETWRAKGKGRPTAGLYVDGLKSVSCENYAQIERLMEQGTKIRTTAPTNMNASSSRSHVVITIQFEQIFLDGELTKQFSINLVDLVGSERQKSSRSKGDRLREGSRVNLSSTNLGNVVNALADAGMGKRVLHIPYRDSVLSKLLQSPLGGNSRTTLIAAVSPADICYEETLSTLRYAERAKKIRNKAVVNTSTLMRESRTENKLLLRWGNSSMAGQPVCLLAEHGLGPHANPMSWAHQLEQA</sequence>
<evidence type="ECO:0000313" key="6">
    <source>
        <dbReference type="Proteomes" id="UP000551758"/>
    </source>
</evidence>
<reference evidence="5 6" key="1">
    <citation type="journal article" date="2020" name="Mol. Biol. Evol.">
        <title>Interspecific Gene Flow and the Evolution of Specialization in Black and White Rhinoceros.</title>
        <authorList>
            <person name="Moodley Y."/>
            <person name="Westbury M.V."/>
            <person name="Russo I.M."/>
            <person name="Gopalakrishnan S."/>
            <person name="Rakotoarivelo A."/>
            <person name="Olsen R.A."/>
            <person name="Prost S."/>
            <person name="Tunstall T."/>
            <person name="Ryder O.A."/>
            <person name="Dalen L."/>
            <person name="Bruford M.W."/>
        </authorList>
    </citation>
    <scope>NUCLEOTIDE SEQUENCE [LARGE SCALE GENOMIC DNA]</scope>
    <source>
        <strain evidence="5">SBR-YM</strain>
        <tissue evidence="5">Skin</tissue>
    </source>
</reference>
<proteinExistence type="inferred from homology"/>
<evidence type="ECO:0000256" key="2">
    <source>
        <dbReference type="ARBA" id="ARBA00022840"/>
    </source>
</evidence>
<protein>
    <recommendedName>
        <fullName evidence="4">Kinesin motor domain-containing protein</fullName>
    </recommendedName>
</protein>
<dbReference type="AlphaFoldDB" id="A0A7J7EUE6"/>
<dbReference type="InterPro" id="IPR001752">
    <property type="entry name" value="Kinesin_motor_dom"/>
</dbReference>
<dbReference type="InterPro" id="IPR027417">
    <property type="entry name" value="P-loop_NTPase"/>
</dbReference>
<dbReference type="GO" id="GO:0003777">
    <property type="term" value="F:microtubule motor activity"/>
    <property type="evidence" value="ECO:0007669"/>
    <property type="project" value="InterPro"/>
</dbReference>
<name>A0A7J7EUE6_DICBM</name>
<dbReference type="Proteomes" id="UP000551758">
    <property type="component" value="Unassembled WGS sequence"/>
</dbReference>
<feature type="binding site" evidence="3">
    <location>
        <begin position="27"/>
        <end position="34"/>
    </location>
    <ligand>
        <name>ATP</name>
        <dbReference type="ChEBI" id="CHEBI:30616"/>
    </ligand>
</feature>
<gene>
    <name evidence="5" type="ORF">HPG69_002607</name>
</gene>
<dbReference type="PROSITE" id="PS50067">
    <property type="entry name" value="KINESIN_MOTOR_2"/>
    <property type="match status" value="1"/>
</dbReference>
<dbReference type="Pfam" id="PF00225">
    <property type="entry name" value="Kinesin"/>
    <property type="match status" value="1"/>
</dbReference>
<evidence type="ECO:0000313" key="5">
    <source>
        <dbReference type="EMBL" id="KAF5919297.1"/>
    </source>
</evidence>
<dbReference type="SMART" id="SM00129">
    <property type="entry name" value="KISc"/>
    <property type="match status" value="1"/>
</dbReference>
<dbReference type="PANTHER" id="PTHR47117">
    <property type="entry name" value="STAR-RELATED LIPID TRANSFER PROTEIN 9"/>
    <property type="match status" value="1"/>
</dbReference>
<keyword evidence="1 3" id="KW-0547">Nucleotide-binding</keyword>
<keyword evidence="2 3" id="KW-0067">ATP-binding</keyword>